<evidence type="ECO:0000256" key="1">
    <source>
        <dbReference type="ARBA" id="ARBA00022572"/>
    </source>
</evidence>
<dbReference type="InterPro" id="IPR018056">
    <property type="entry name" value="Kringle_CS"/>
</dbReference>
<dbReference type="Pfam" id="PF00051">
    <property type="entry name" value="Kringle"/>
    <property type="match status" value="1"/>
</dbReference>
<dbReference type="Proteomes" id="UP000275408">
    <property type="component" value="Unassembled WGS sequence"/>
</dbReference>
<dbReference type="PRINTS" id="PR00018">
    <property type="entry name" value="KRINGLE"/>
</dbReference>
<dbReference type="EMBL" id="RCHS01001596">
    <property type="protein sequence ID" value="RMX52692.1"/>
    <property type="molecule type" value="Genomic_DNA"/>
</dbReference>
<dbReference type="InterPro" id="IPR038178">
    <property type="entry name" value="Kringle_sf"/>
</dbReference>
<dbReference type="InterPro" id="IPR050759">
    <property type="entry name" value="Serine_protease_kringle"/>
</dbReference>
<feature type="chain" id="PRO_5017928618" description="Kringle domain-containing protein" evidence="4">
    <location>
        <begin position="23"/>
        <end position="573"/>
    </location>
</feature>
<dbReference type="SUPFAM" id="SSF57440">
    <property type="entry name" value="Kringle-like"/>
    <property type="match status" value="1"/>
</dbReference>
<accession>A0A3M6UGC6</accession>
<dbReference type="PANTHER" id="PTHR24261">
    <property type="entry name" value="PLASMINOGEN-RELATED"/>
    <property type="match status" value="1"/>
</dbReference>
<evidence type="ECO:0000313" key="6">
    <source>
        <dbReference type="EMBL" id="RMX52692.1"/>
    </source>
</evidence>
<evidence type="ECO:0000259" key="5">
    <source>
        <dbReference type="PROSITE" id="PS50070"/>
    </source>
</evidence>
<dbReference type="STRING" id="46731.A0A3M6UGC6"/>
<dbReference type="InterPro" id="IPR000001">
    <property type="entry name" value="Kringle"/>
</dbReference>
<evidence type="ECO:0000313" key="7">
    <source>
        <dbReference type="Proteomes" id="UP000275408"/>
    </source>
</evidence>
<dbReference type="AlphaFoldDB" id="A0A3M6UGC6"/>
<dbReference type="SMART" id="SM00130">
    <property type="entry name" value="KR"/>
    <property type="match status" value="1"/>
</dbReference>
<proteinExistence type="predicted"/>
<dbReference type="PROSITE" id="PS50070">
    <property type="entry name" value="KRINGLE_2"/>
    <property type="match status" value="1"/>
</dbReference>
<feature type="domain" description="Kringle" evidence="5">
    <location>
        <begin position="168"/>
        <end position="248"/>
    </location>
</feature>
<keyword evidence="7" id="KW-1185">Reference proteome</keyword>
<evidence type="ECO:0000256" key="2">
    <source>
        <dbReference type="ARBA" id="ARBA00023157"/>
    </source>
</evidence>
<reference evidence="6 7" key="1">
    <citation type="journal article" date="2018" name="Sci. Rep.">
        <title>Comparative analysis of the Pocillopora damicornis genome highlights role of immune system in coral evolution.</title>
        <authorList>
            <person name="Cunning R."/>
            <person name="Bay R.A."/>
            <person name="Gillette P."/>
            <person name="Baker A.C."/>
            <person name="Traylor-Knowles N."/>
        </authorList>
    </citation>
    <scope>NUCLEOTIDE SEQUENCE [LARGE SCALE GENOMIC DNA]</scope>
    <source>
        <strain evidence="6">RSMAS</strain>
        <tissue evidence="6">Whole animal</tissue>
    </source>
</reference>
<comment type="caution">
    <text evidence="3">Lacks conserved residue(s) required for the propagation of feature annotation.</text>
</comment>
<keyword evidence="2" id="KW-1015">Disulfide bond</keyword>
<comment type="caution">
    <text evidence="6">The sequence shown here is derived from an EMBL/GenBank/DDBJ whole genome shotgun (WGS) entry which is preliminary data.</text>
</comment>
<keyword evidence="4" id="KW-0732">Signal</keyword>
<protein>
    <recommendedName>
        <fullName evidence="5">Kringle domain-containing protein</fullName>
    </recommendedName>
</protein>
<dbReference type="Gene3D" id="2.40.20.10">
    <property type="entry name" value="Plasminogen Kringle 4"/>
    <property type="match status" value="1"/>
</dbReference>
<feature type="signal peptide" evidence="4">
    <location>
        <begin position="1"/>
        <end position="22"/>
    </location>
</feature>
<evidence type="ECO:0000256" key="4">
    <source>
        <dbReference type="SAM" id="SignalP"/>
    </source>
</evidence>
<name>A0A3M6UGC6_POCDA</name>
<dbReference type="InterPro" id="IPR013806">
    <property type="entry name" value="Kringle-like"/>
</dbReference>
<gene>
    <name evidence="6" type="ORF">pdam_00004264</name>
</gene>
<organism evidence="6 7">
    <name type="scientific">Pocillopora damicornis</name>
    <name type="common">Cauliflower coral</name>
    <name type="synonym">Millepora damicornis</name>
    <dbReference type="NCBI Taxonomy" id="46731"/>
    <lineage>
        <taxon>Eukaryota</taxon>
        <taxon>Metazoa</taxon>
        <taxon>Cnidaria</taxon>
        <taxon>Anthozoa</taxon>
        <taxon>Hexacorallia</taxon>
        <taxon>Scleractinia</taxon>
        <taxon>Astrocoeniina</taxon>
        <taxon>Pocilloporidae</taxon>
        <taxon>Pocillopora</taxon>
    </lineage>
</organism>
<keyword evidence="1 3" id="KW-0420">Kringle</keyword>
<sequence>MDFKVILLFILQSVIMVTPLLFDRELEIINSKWSDLPVAVRHVEFIGTVDNGTLDCFIPGFKKYRWEFINKASAGPFAESASLIHDEEIKEHQTEIRIGKGGIPMATEMLVVSCEAMVGNRPRFQIIWVITRLHSPLGYPTDPRVCFFHLTRYEKLACDDLKWWFNTDCYYNKGKEYRGTAYITNSNPPLHCQYWYQGRPNSGSSNYKVDFGKEHRYCRNPTNEHTLWCITTSTKRSLRKQYCVVQECSDCMYGNGDGTFDVYNFINYNTAYRIPKFPKYEGRLIETLKEDENGVPRLCMSGKGWEFNLCRPRSGMTGPHCLIAKKKSQESLIKSRSDSRLEWAECRIPQCTVRQVWFLFFNSFGQPYLKESNMEDVEIIIVNGKKSETIKFAAFGIHRATGLRIGTEELRLVKYAQSFILKPRVPPSRLSIIDIRDVTKKYSGKYFVQYTFVEGNSKIQQTIYKGNFKLIVREPMKLSITPSKLELCPGERGSMDVQVSGGFKLMEGSIRWKYGYSQSNTNRQISIEDQLFELSADLKKITIKKIQKDTWITVYGSSFAGEASNTAQFKVKG</sequence>
<evidence type="ECO:0000256" key="3">
    <source>
        <dbReference type="PROSITE-ProRule" id="PRU00121"/>
    </source>
</evidence>
<dbReference type="PANTHER" id="PTHR24261:SF7">
    <property type="entry name" value="KRINGLE DOMAIN-CONTAINING PROTEIN"/>
    <property type="match status" value="1"/>
</dbReference>
<dbReference type="PROSITE" id="PS00021">
    <property type="entry name" value="KRINGLE_1"/>
    <property type="match status" value="1"/>
</dbReference>